<dbReference type="PRINTS" id="PR00081">
    <property type="entry name" value="GDHRDH"/>
</dbReference>
<dbReference type="PANTHER" id="PTHR43943:SF17">
    <property type="entry name" value="3-PHENYLPROPIONATE-DIHYDRODIOL_CINNAMIC ACID-DIHYDRODIOL DEHYDROGENASE"/>
    <property type="match status" value="1"/>
</dbReference>
<dbReference type="PANTHER" id="PTHR43943">
    <property type="entry name" value="DEHYDROGENASE/REDUCTASE (SDR FAMILY) MEMBER 4"/>
    <property type="match status" value="1"/>
</dbReference>
<name>A0A0P9CZB7_9CHLR</name>
<protein>
    <recommendedName>
        <fullName evidence="5">Short-chain dehydrogenase</fullName>
    </recommendedName>
</protein>
<proteinExistence type="inferred from homology"/>
<dbReference type="SUPFAM" id="SSF158997">
    <property type="entry name" value="Trm112p-like"/>
    <property type="match status" value="1"/>
</dbReference>
<dbReference type="EMBL" id="LJCR01000743">
    <property type="protein sequence ID" value="KPV51868.1"/>
    <property type="molecule type" value="Genomic_DNA"/>
</dbReference>
<dbReference type="Gene3D" id="3.40.50.720">
    <property type="entry name" value="NAD(P)-binding Rossmann-like Domain"/>
    <property type="match status" value="1"/>
</dbReference>
<dbReference type="SUPFAM" id="SSF51735">
    <property type="entry name" value="NAD(P)-binding Rossmann-fold domains"/>
    <property type="match status" value="1"/>
</dbReference>
<dbReference type="Proteomes" id="UP000050509">
    <property type="component" value="Unassembled WGS sequence"/>
</dbReference>
<evidence type="ECO:0000313" key="3">
    <source>
        <dbReference type="EMBL" id="KPV51868.1"/>
    </source>
</evidence>
<accession>A0A0P9CZB7</accession>
<gene>
    <name evidence="3" type="ORF">SE17_18775</name>
</gene>
<evidence type="ECO:0008006" key="5">
    <source>
        <dbReference type="Google" id="ProtNLM"/>
    </source>
</evidence>
<evidence type="ECO:0000256" key="1">
    <source>
        <dbReference type="ARBA" id="ARBA00006484"/>
    </source>
</evidence>
<reference evidence="3 4" key="1">
    <citation type="submission" date="2015-09" db="EMBL/GenBank/DDBJ databases">
        <title>Draft genome sequence of Kouleothrix aurantiaca JCM 19913.</title>
        <authorList>
            <person name="Hemp J."/>
        </authorList>
    </citation>
    <scope>NUCLEOTIDE SEQUENCE [LARGE SCALE GENOMIC DNA]</scope>
    <source>
        <strain evidence="3 4">COM-B</strain>
    </source>
</reference>
<sequence length="165" mass="16524">MGALDGKVAIVTGGTGGLGAAVVAALLHAGAAVFVPHRTAGDLDGLRGSLGLDANAPISGDVLDLADEAAVAQAYTSAAEQLGGIDILVNVAGGFGGGKRSISPELLAILADPGDKGPVELLTDAGGSEWLVNRRNGFRYPVEDGIPIMLLEEGEKNRDEGLING</sequence>
<dbReference type="PATRIC" id="fig|186479.3.peg.10001"/>
<keyword evidence="2" id="KW-0560">Oxidoreductase</keyword>
<dbReference type="Gene3D" id="2.20.25.10">
    <property type="match status" value="1"/>
</dbReference>
<dbReference type="InterPro" id="IPR002347">
    <property type="entry name" value="SDR_fam"/>
</dbReference>
<dbReference type="GO" id="GO:0016491">
    <property type="term" value="F:oxidoreductase activity"/>
    <property type="evidence" value="ECO:0007669"/>
    <property type="project" value="UniProtKB-KW"/>
</dbReference>
<evidence type="ECO:0000313" key="4">
    <source>
        <dbReference type="Proteomes" id="UP000050509"/>
    </source>
</evidence>
<dbReference type="AlphaFoldDB" id="A0A0P9CZB7"/>
<dbReference type="InterPro" id="IPR036291">
    <property type="entry name" value="NAD(P)-bd_dom_sf"/>
</dbReference>
<keyword evidence="4" id="KW-1185">Reference proteome</keyword>
<evidence type="ECO:0000256" key="2">
    <source>
        <dbReference type="ARBA" id="ARBA00023002"/>
    </source>
</evidence>
<dbReference type="Pfam" id="PF00106">
    <property type="entry name" value="adh_short"/>
    <property type="match status" value="1"/>
</dbReference>
<comment type="similarity">
    <text evidence="1">Belongs to the short-chain dehydrogenases/reductases (SDR) family.</text>
</comment>
<organism evidence="3 4">
    <name type="scientific">Kouleothrix aurantiaca</name>
    <dbReference type="NCBI Taxonomy" id="186479"/>
    <lineage>
        <taxon>Bacteria</taxon>
        <taxon>Bacillati</taxon>
        <taxon>Chloroflexota</taxon>
        <taxon>Chloroflexia</taxon>
        <taxon>Chloroflexales</taxon>
        <taxon>Roseiflexineae</taxon>
        <taxon>Roseiflexaceae</taxon>
        <taxon>Kouleothrix</taxon>
    </lineage>
</organism>
<comment type="caution">
    <text evidence="3">The sequence shown here is derived from an EMBL/GenBank/DDBJ whole genome shotgun (WGS) entry which is preliminary data.</text>
</comment>